<protein>
    <submittedName>
        <fullName evidence="11">Solute carrier family 25 member 15</fullName>
    </submittedName>
</protein>
<comment type="subcellular location">
    <subcellularLocation>
        <location evidence="1">Mitochondrion membrane</location>
        <topology evidence="1">Multi-pass membrane protein</topology>
    </subcellularLocation>
</comment>
<dbReference type="SUPFAM" id="SSF103506">
    <property type="entry name" value="Mitochondrial carrier"/>
    <property type="match status" value="1"/>
</dbReference>
<feature type="repeat" description="Solcar" evidence="9">
    <location>
        <begin position="104"/>
        <end position="198"/>
    </location>
</feature>
<keyword evidence="8 9" id="KW-0472">Membrane</keyword>
<reference evidence="11" key="2">
    <citation type="submission" date="2025-09" db="UniProtKB">
        <authorList>
            <consortium name="Ensembl"/>
        </authorList>
    </citation>
    <scope>IDENTIFICATION</scope>
</reference>
<evidence type="ECO:0000256" key="1">
    <source>
        <dbReference type="ARBA" id="ARBA00004225"/>
    </source>
</evidence>
<evidence type="ECO:0000256" key="4">
    <source>
        <dbReference type="ARBA" id="ARBA00022692"/>
    </source>
</evidence>
<dbReference type="AlphaFoldDB" id="A0A3B4UIQ4"/>
<dbReference type="InterPro" id="IPR018108">
    <property type="entry name" value="MCP_transmembrane"/>
</dbReference>
<evidence type="ECO:0000313" key="12">
    <source>
        <dbReference type="Proteomes" id="UP000261420"/>
    </source>
</evidence>
<dbReference type="FunFam" id="1.50.40.10:FF:000066">
    <property type="entry name" value="Mitochondrial ornithine transporter 2"/>
    <property type="match status" value="1"/>
</dbReference>
<dbReference type="Pfam" id="PF00153">
    <property type="entry name" value="Mito_carr"/>
    <property type="match status" value="3"/>
</dbReference>
<keyword evidence="3 10" id="KW-0813">Transport</keyword>
<dbReference type="GO" id="GO:1990575">
    <property type="term" value="P:mitochondrial L-ornithine transmembrane transport"/>
    <property type="evidence" value="ECO:0007669"/>
    <property type="project" value="TreeGrafter"/>
</dbReference>
<keyword evidence="5" id="KW-0677">Repeat</keyword>
<dbReference type="Ensembl" id="ENSSDUT00000017923.1">
    <property type="protein sequence ID" value="ENSSDUP00000017600.1"/>
    <property type="gene ID" value="ENSSDUG00000012865.1"/>
</dbReference>
<feature type="repeat" description="Solcar" evidence="9">
    <location>
        <begin position="7"/>
        <end position="91"/>
    </location>
</feature>
<dbReference type="InterPro" id="IPR023395">
    <property type="entry name" value="MCP_dom_sf"/>
</dbReference>
<comment type="similarity">
    <text evidence="2 10">Belongs to the mitochondrial carrier (TC 2.A.29) family.</text>
</comment>
<evidence type="ECO:0000256" key="9">
    <source>
        <dbReference type="PROSITE-ProRule" id="PRU00282"/>
    </source>
</evidence>
<organism evidence="11 12">
    <name type="scientific">Seriola dumerili</name>
    <name type="common">Greater amberjack</name>
    <name type="synonym">Caranx dumerili</name>
    <dbReference type="NCBI Taxonomy" id="41447"/>
    <lineage>
        <taxon>Eukaryota</taxon>
        <taxon>Metazoa</taxon>
        <taxon>Chordata</taxon>
        <taxon>Craniata</taxon>
        <taxon>Vertebrata</taxon>
        <taxon>Euteleostomi</taxon>
        <taxon>Actinopterygii</taxon>
        <taxon>Neopterygii</taxon>
        <taxon>Teleostei</taxon>
        <taxon>Neoteleostei</taxon>
        <taxon>Acanthomorphata</taxon>
        <taxon>Carangaria</taxon>
        <taxon>Carangiformes</taxon>
        <taxon>Carangidae</taxon>
        <taxon>Seriola</taxon>
    </lineage>
</organism>
<dbReference type="GO" id="GO:0031966">
    <property type="term" value="C:mitochondrial membrane"/>
    <property type="evidence" value="ECO:0007669"/>
    <property type="project" value="UniProtKB-SubCell"/>
</dbReference>
<dbReference type="OMA" id="FGSMAET"/>
<keyword evidence="6" id="KW-1133">Transmembrane helix</keyword>
<dbReference type="Gene3D" id="1.50.40.10">
    <property type="entry name" value="Mitochondrial carrier domain"/>
    <property type="match status" value="2"/>
</dbReference>
<reference evidence="11" key="1">
    <citation type="submission" date="2025-08" db="UniProtKB">
        <authorList>
            <consortium name="Ensembl"/>
        </authorList>
    </citation>
    <scope>IDENTIFICATION</scope>
</reference>
<dbReference type="InterPro" id="IPR050567">
    <property type="entry name" value="Mitochondrial_Carrier"/>
</dbReference>
<evidence type="ECO:0000256" key="6">
    <source>
        <dbReference type="ARBA" id="ARBA00022989"/>
    </source>
</evidence>
<proteinExistence type="inferred from homology"/>
<accession>A0A3B4UIQ4</accession>
<dbReference type="PANTHER" id="PTHR45624">
    <property type="entry name" value="MITOCHONDRIAL BASIC AMINO ACIDS TRANSPORTER-RELATED"/>
    <property type="match status" value="1"/>
</dbReference>
<evidence type="ECO:0000313" key="11">
    <source>
        <dbReference type="Ensembl" id="ENSSDUP00000017600.1"/>
    </source>
</evidence>
<sequence length="303" mass="32928">MAPHPVIQAIIDFTAGAIGGTACVLSGQPFDTTKVKMQTFPTMYRGFIHCFISTFRQMGLRGLYKGTTPALIANISENAVLFLSYGLCQDAVRLMARMDKGTELSDIQKASAGSLASIFSAMALCPTELVKCRLQAMHEMEATGKIASGQRSSVWTVVKTVLKTNGPLGFYQGLTSTIVREVPGYFCFFGAYELCRSTFAQYMGTDKEGIGILPLMFSGGFGGACLWLTVYPIDCVKSRIQVYSLAGRQEGFMKTVTSIIRTEGFTALYSGLTPTMIRTFPANGALFLAYEFSRKSMMETVGA</sequence>
<keyword evidence="7" id="KW-0496">Mitochondrion</keyword>
<keyword evidence="4 9" id="KW-0812">Transmembrane</keyword>
<name>A0A3B4UIQ4_SERDU</name>
<evidence type="ECO:0000256" key="10">
    <source>
        <dbReference type="RuleBase" id="RU000488"/>
    </source>
</evidence>
<dbReference type="PROSITE" id="PS50920">
    <property type="entry name" value="SOLCAR"/>
    <property type="match status" value="3"/>
</dbReference>
<evidence type="ECO:0000256" key="7">
    <source>
        <dbReference type="ARBA" id="ARBA00023128"/>
    </source>
</evidence>
<dbReference type="FunFam" id="1.50.40.10:FF:000059">
    <property type="entry name" value="Mitochondrial ornithine transporter 2"/>
    <property type="match status" value="1"/>
</dbReference>
<dbReference type="GeneTree" id="ENSGT00730000110966"/>
<dbReference type="Proteomes" id="UP000261420">
    <property type="component" value="Unplaced"/>
</dbReference>
<evidence type="ECO:0000256" key="3">
    <source>
        <dbReference type="ARBA" id="ARBA00022448"/>
    </source>
</evidence>
<dbReference type="GO" id="GO:0000064">
    <property type="term" value="F:L-ornithine transmembrane transporter activity"/>
    <property type="evidence" value="ECO:0007669"/>
    <property type="project" value="TreeGrafter"/>
</dbReference>
<evidence type="ECO:0000256" key="5">
    <source>
        <dbReference type="ARBA" id="ARBA00022737"/>
    </source>
</evidence>
<dbReference type="PANTHER" id="PTHR45624:SF22">
    <property type="entry name" value="MITOCHONDRIAL ORNITHINE TRANSPORTER 1"/>
    <property type="match status" value="1"/>
</dbReference>
<evidence type="ECO:0000256" key="2">
    <source>
        <dbReference type="ARBA" id="ARBA00006375"/>
    </source>
</evidence>
<evidence type="ECO:0000256" key="8">
    <source>
        <dbReference type="ARBA" id="ARBA00023136"/>
    </source>
</evidence>
<keyword evidence="12" id="KW-1185">Reference proteome</keyword>
<feature type="repeat" description="Solcar" evidence="9">
    <location>
        <begin position="210"/>
        <end position="296"/>
    </location>
</feature>